<dbReference type="InterPro" id="IPR002913">
    <property type="entry name" value="START_lipid-bd_dom"/>
</dbReference>
<feature type="domain" description="START" evidence="2">
    <location>
        <begin position="24"/>
        <end position="202"/>
    </location>
</feature>
<comment type="caution">
    <text evidence="3">The sequence shown here is derived from an EMBL/GenBank/DDBJ whole genome shotgun (WGS) entry which is preliminary data.</text>
</comment>
<dbReference type="InterPro" id="IPR023393">
    <property type="entry name" value="START-like_dom_sf"/>
</dbReference>
<dbReference type="RefSeq" id="WP_096355998.1">
    <property type="nucleotide sequence ID" value="NZ_AP017313.1"/>
</dbReference>
<feature type="chain" id="PRO_5032904342" description="START domain-containing protein" evidence="1">
    <location>
        <begin position="21"/>
        <end position="206"/>
    </location>
</feature>
<dbReference type="GO" id="GO:0005737">
    <property type="term" value="C:cytoplasm"/>
    <property type="evidence" value="ECO:0007669"/>
    <property type="project" value="UniProtKB-ARBA"/>
</dbReference>
<name>A0A839SIU1_9SPHI</name>
<keyword evidence="4" id="KW-1185">Reference proteome</keyword>
<feature type="signal peptide" evidence="1">
    <location>
        <begin position="1"/>
        <end position="20"/>
    </location>
</feature>
<keyword evidence="1" id="KW-0732">Signal</keyword>
<gene>
    <name evidence="3" type="ORF">FHS11_003216</name>
</gene>
<accession>A0A839SIU1</accession>
<dbReference type="GO" id="GO:0008289">
    <property type="term" value="F:lipid binding"/>
    <property type="evidence" value="ECO:0007669"/>
    <property type="project" value="InterPro"/>
</dbReference>
<evidence type="ECO:0000313" key="4">
    <source>
        <dbReference type="Proteomes" id="UP000539265"/>
    </source>
</evidence>
<dbReference type="PANTHER" id="PTHR19308">
    <property type="entry name" value="PHOSPHATIDYLCHOLINE TRANSFER PROTEIN"/>
    <property type="match status" value="1"/>
</dbReference>
<dbReference type="PIRSF" id="PIRSF039033">
    <property type="entry name" value="START_dom"/>
    <property type="match status" value="1"/>
</dbReference>
<evidence type="ECO:0000313" key="3">
    <source>
        <dbReference type="EMBL" id="MBB3056790.1"/>
    </source>
</evidence>
<dbReference type="PANTHER" id="PTHR19308:SF14">
    <property type="entry name" value="START DOMAIN-CONTAINING PROTEIN"/>
    <property type="match status" value="1"/>
</dbReference>
<dbReference type="Gene3D" id="3.30.530.20">
    <property type="match status" value="1"/>
</dbReference>
<sequence>MKKNCFILCLFLLWFTQAMGQGNWELKKDEDGIAVYTRKPAKGNLKELRVVCELEATKTQLINTLQNIGDYNSWVYSNKKSEIIKTVNPMNIIYYSQSRLPWPIKDRDLIVQLTIAPGQDALNIQAKSLPDYLPKEKDYVRVPYSLAVWKVTQTPANKLKVDYTFSVDPGGSIPAWLVNATITVGPYNSFYKLREILRAQKSPVIN</sequence>
<dbReference type="SUPFAM" id="SSF55961">
    <property type="entry name" value="Bet v1-like"/>
    <property type="match status" value="1"/>
</dbReference>
<dbReference type="AlphaFoldDB" id="A0A839SIU1"/>
<dbReference type="Proteomes" id="UP000539265">
    <property type="component" value="Unassembled WGS sequence"/>
</dbReference>
<dbReference type="OrthoDB" id="5734556at2"/>
<evidence type="ECO:0000256" key="1">
    <source>
        <dbReference type="SAM" id="SignalP"/>
    </source>
</evidence>
<protein>
    <recommendedName>
        <fullName evidence="2">START domain-containing protein</fullName>
    </recommendedName>
</protein>
<dbReference type="PROSITE" id="PS50848">
    <property type="entry name" value="START"/>
    <property type="match status" value="1"/>
</dbReference>
<dbReference type="Pfam" id="PF01852">
    <property type="entry name" value="START"/>
    <property type="match status" value="1"/>
</dbReference>
<dbReference type="InterPro" id="IPR051213">
    <property type="entry name" value="START_lipid_transfer"/>
</dbReference>
<reference evidence="3" key="1">
    <citation type="submission" date="2020-08" db="EMBL/GenBank/DDBJ databases">
        <title>Genomic Encyclopedia of Type Strains, Phase III (KMG-III): the genomes of soil and plant-associated and newly described type strains.</title>
        <authorList>
            <person name="Whitman W."/>
        </authorList>
    </citation>
    <scope>NUCLEOTIDE SEQUENCE [LARGE SCALE GENOMIC DNA]</scope>
    <source>
        <strain evidence="3">CECT 8628</strain>
    </source>
</reference>
<dbReference type="EMBL" id="JACHWX010000009">
    <property type="protein sequence ID" value="MBB3056790.1"/>
    <property type="molecule type" value="Genomic_DNA"/>
</dbReference>
<proteinExistence type="predicted"/>
<evidence type="ECO:0000259" key="2">
    <source>
        <dbReference type="PROSITE" id="PS50848"/>
    </source>
</evidence>
<organism evidence="3 4">
    <name type="scientific">Mucilaginibacter gotjawali</name>
    <dbReference type="NCBI Taxonomy" id="1550579"/>
    <lineage>
        <taxon>Bacteria</taxon>
        <taxon>Pseudomonadati</taxon>
        <taxon>Bacteroidota</taxon>
        <taxon>Sphingobacteriia</taxon>
        <taxon>Sphingobacteriales</taxon>
        <taxon>Sphingobacteriaceae</taxon>
        <taxon>Mucilaginibacter</taxon>
    </lineage>
</organism>
<dbReference type="InterPro" id="IPR028347">
    <property type="entry name" value="START_dom_prot"/>
</dbReference>